<dbReference type="RefSeq" id="WP_311661113.1">
    <property type="nucleotide sequence ID" value="NZ_JAVRHT010000001.1"/>
</dbReference>
<evidence type="ECO:0000313" key="1">
    <source>
        <dbReference type="EMBL" id="MDT0630168.1"/>
    </source>
</evidence>
<accession>A0ABU3BLL2</accession>
<reference evidence="1 2" key="1">
    <citation type="submission" date="2023-09" db="EMBL/GenBank/DDBJ databases">
        <authorList>
            <person name="Rey-Velasco X."/>
        </authorList>
    </citation>
    <scope>NUCLEOTIDE SEQUENCE [LARGE SCALE GENOMIC DNA]</scope>
    <source>
        <strain evidence="1 2">F394</strain>
    </source>
</reference>
<gene>
    <name evidence="1" type="ORF">RM540_00270</name>
</gene>
<dbReference type="SUPFAM" id="SSF46785">
    <property type="entry name" value="Winged helix' DNA-binding domain"/>
    <property type="match status" value="1"/>
</dbReference>
<dbReference type="EMBL" id="JAVRHT010000001">
    <property type="protein sequence ID" value="MDT0630168.1"/>
    <property type="molecule type" value="Genomic_DNA"/>
</dbReference>
<proteinExistence type="predicted"/>
<name>A0ABU3BLL2_9BACT</name>
<protein>
    <submittedName>
        <fullName evidence="1">Uncharacterized protein</fullName>
    </submittedName>
</protein>
<comment type="caution">
    <text evidence="1">The sequence shown here is derived from an EMBL/GenBank/DDBJ whole genome shotgun (WGS) entry which is preliminary data.</text>
</comment>
<organism evidence="1 2">
    <name type="scientific">Rubrivirga litoralis</name>
    <dbReference type="NCBI Taxonomy" id="3075598"/>
    <lineage>
        <taxon>Bacteria</taxon>
        <taxon>Pseudomonadati</taxon>
        <taxon>Rhodothermota</taxon>
        <taxon>Rhodothermia</taxon>
        <taxon>Rhodothermales</taxon>
        <taxon>Rubricoccaceae</taxon>
        <taxon>Rubrivirga</taxon>
    </lineage>
</organism>
<keyword evidence="2" id="KW-1185">Reference proteome</keyword>
<evidence type="ECO:0000313" key="2">
    <source>
        <dbReference type="Proteomes" id="UP001267426"/>
    </source>
</evidence>
<dbReference type="InterPro" id="IPR036390">
    <property type="entry name" value="WH_DNA-bd_sf"/>
</dbReference>
<sequence length="72" mass="7788">MEALDSPSVTQTVLYHLARIPGAVHRDTLAEAAGTTPDYAGRILGQLVKRGRVARVGRGLYKLSVNVRDEEA</sequence>
<dbReference type="Proteomes" id="UP001267426">
    <property type="component" value="Unassembled WGS sequence"/>
</dbReference>